<evidence type="ECO:0000313" key="2">
    <source>
        <dbReference type="EMBL" id="CAO94815.1"/>
    </source>
</evidence>
<proteinExistence type="predicted"/>
<protein>
    <submittedName>
        <fullName evidence="2">Probable ArgO protein (Arginine outward transport, similar to YggA), probable involved in prevention of the accumulation of toxic levels of canavanine</fullName>
    </submittedName>
</protein>
<accession>B2VAT1</accession>
<gene>
    <name evidence="2" type="primary">argO</name>
    <name evidence="2" type="ordered locus">ETA_pET350150</name>
</gene>
<dbReference type="RefSeq" id="WP_012443172.1">
    <property type="nucleotide sequence ID" value="NC_010696.1"/>
</dbReference>
<keyword evidence="2" id="KW-0614">Plasmid</keyword>
<evidence type="ECO:0000313" key="3">
    <source>
        <dbReference type="Proteomes" id="UP000001726"/>
    </source>
</evidence>
<reference evidence="2 3" key="1">
    <citation type="journal article" date="2008" name="Environ. Microbiol.">
        <title>The genome of Erwinia tasmaniensis strain Et1/99, a non-pathogenic bacterium in the genus Erwinia.</title>
        <authorList>
            <person name="Kube M."/>
            <person name="Migdoll A.M."/>
            <person name="Mueller I."/>
            <person name="Kuhl H."/>
            <person name="Beck A."/>
            <person name="Reinhardt R."/>
            <person name="Geider K."/>
        </authorList>
    </citation>
    <scope>NUCLEOTIDE SEQUENCE [LARGE SCALE GENOMIC DNA]</scope>
    <source>
        <strain evidence="3">DSM 17950 / CFBP 7177 / CIP 109463 / NCPPB 4357 / Et1/99</strain>
        <plasmid evidence="3">pET35</plasmid>
    </source>
</reference>
<organism evidence="2 3">
    <name type="scientific">Erwinia tasmaniensis (strain DSM 17950 / CFBP 7177 / CIP 109463 / NCPPB 4357 / Et1/99)</name>
    <dbReference type="NCBI Taxonomy" id="465817"/>
    <lineage>
        <taxon>Bacteria</taxon>
        <taxon>Pseudomonadati</taxon>
        <taxon>Pseudomonadota</taxon>
        <taxon>Gammaproteobacteria</taxon>
        <taxon>Enterobacterales</taxon>
        <taxon>Erwiniaceae</taxon>
        <taxon>Erwinia</taxon>
    </lineage>
</organism>
<dbReference type="HOGENOM" id="CLU_159230_1_0_6"/>
<sequence>MKKTIPLVFLLSVMAFNASAAELGFDTDQSTDDPDSESPCVVVTCLYGKLTGNAQSQCSSAEKFFKNIKATKKHGIFDPTKTLRKRTQFVNGCPSADKESKDMVLKAFGKLKSF</sequence>
<dbReference type="eggNOG" id="ENOG5032XQV">
    <property type="taxonomic scope" value="Bacteria"/>
</dbReference>
<keyword evidence="1" id="KW-0732">Signal</keyword>
<feature type="signal peptide" evidence="1">
    <location>
        <begin position="1"/>
        <end position="20"/>
    </location>
</feature>
<dbReference type="EMBL" id="CU468130">
    <property type="protein sequence ID" value="CAO94815.1"/>
    <property type="molecule type" value="Genomic_DNA"/>
</dbReference>
<dbReference type="AlphaFoldDB" id="B2VAT1"/>
<feature type="chain" id="PRO_5002783888" evidence="1">
    <location>
        <begin position="21"/>
        <end position="114"/>
    </location>
</feature>
<evidence type="ECO:0000256" key="1">
    <source>
        <dbReference type="SAM" id="SignalP"/>
    </source>
</evidence>
<name>B2VAT1_ERWT9</name>
<geneLocation type="plasmid" evidence="2 3">
    <name>pET35</name>
</geneLocation>
<dbReference type="KEGG" id="eta:ETA_pET350150"/>
<keyword evidence="3" id="KW-1185">Reference proteome</keyword>
<dbReference type="Proteomes" id="UP000001726">
    <property type="component" value="Plasmid pET35"/>
</dbReference>